<comment type="caution">
    <text evidence="1">The sequence shown here is derived from an EMBL/GenBank/DDBJ whole genome shotgun (WGS) entry which is preliminary data.</text>
</comment>
<sequence>MILRRARAVRRQKPINWPGPRVVVAVRQRSCVAPLRSRLSIARIRSARTAFVLGRKMSVCRARGPSRGRVRRPRAARCGAVGCLICGIPNGRTNTLPNRVKYITSSLLSFVTAAPASQLAFVVGDELTAIAIRL</sequence>
<dbReference type="AlphaFoldDB" id="A0A4C1YZX6"/>
<evidence type="ECO:0000313" key="1">
    <source>
        <dbReference type="EMBL" id="GBP80354.1"/>
    </source>
</evidence>
<dbReference type="Proteomes" id="UP000299102">
    <property type="component" value="Unassembled WGS sequence"/>
</dbReference>
<gene>
    <name evidence="1" type="ORF">EVAR_54742_1</name>
</gene>
<protein>
    <submittedName>
        <fullName evidence="1">Uncharacterized protein</fullName>
    </submittedName>
</protein>
<reference evidence="1 2" key="1">
    <citation type="journal article" date="2019" name="Commun. Biol.">
        <title>The bagworm genome reveals a unique fibroin gene that provides high tensile strength.</title>
        <authorList>
            <person name="Kono N."/>
            <person name="Nakamura H."/>
            <person name="Ohtoshi R."/>
            <person name="Tomita M."/>
            <person name="Numata K."/>
            <person name="Arakawa K."/>
        </authorList>
    </citation>
    <scope>NUCLEOTIDE SEQUENCE [LARGE SCALE GENOMIC DNA]</scope>
</reference>
<dbReference type="EMBL" id="BGZK01001458">
    <property type="protein sequence ID" value="GBP80354.1"/>
    <property type="molecule type" value="Genomic_DNA"/>
</dbReference>
<proteinExistence type="predicted"/>
<name>A0A4C1YZX6_EUMVA</name>
<evidence type="ECO:0000313" key="2">
    <source>
        <dbReference type="Proteomes" id="UP000299102"/>
    </source>
</evidence>
<keyword evidence="2" id="KW-1185">Reference proteome</keyword>
<accession>A0A4C1YZX6</accession>
<organism evidence="1 2">
    <name type="scientific">Eumeta variegata</name>
    <name type="common">Bagworm moth</name>
    <name type="synonym">Eumeta japonica</name>
    <dbReference type="NCBI Taxonomy" id="151549"/>
    <lineage>
        <taxon>Eukaryota</taxon>
        <taxon>Metazoa</taxon>
        <taxon>Ecdysozoa</taxon>
        <taxon>Arthropoda</taxon>
        <taxon>Hexapoda</taxon>
        <taxon>Insecta</taxon>
        <taxon>Pterygota</taxon>
        <taxon>Neoptera</taxon>
        <taxon>Endopterygota</taxon>
        <taxon>Lepidoptera</taxon>
        <taxon>Glossata</taxon>
        <taxon>Ditrysia</taxon>
        <taxon>Tineoidea</taxon>
        <taxon>Psychidae</taxon>
        <taxon>Oiketicinae</taxon>
        <taxon>Eumeta</taxon>
    </lineage>
</organism>